<dbReference type="InterPro" id="IPR019756">
    <property type="entry name" value="Pept_S26A_signal_pept_1_Ser-AS"/>
</dbReference>
<dbReference type="EC" id="3.4.21.89" evidence="6"/>
<keyword evidence="4 6" id="KW-0378">Hydrolase</keyword>
<evidence type="ECO:0000256" key="5">
    <source>
        <dbReference type="PIRSR" id="PIRSR600223-1"/>
    </source>
</evidence>
<dbReference type="RefSeq" id="WP_135271115.1">
    <property type="nucleotide sequence ID" value="NZ_SRIB01000007.1"/>
</dbReference>
<dbReference type="GO" id="GO:0004252">
    <property type="term" value="F:serine-type endopeptidase activity"/>
    <property type="evidence" value="ECO:0007669"/>
    <property type="project" value="InterPro"/>
</dbReference>
<name>A0A4Z0D5Q4_9FIRM</name>
<dbReference type="InterPro" id="IPR019533">
    <property type="entry name" value="Peptidase_S26"/>
</dbReference>
<organism evidence="8 9">
    <name type="scientific">Soehngenia longivitae</name>
    <dbReference type="NCBI Taxonomy" id="2562294"/>
    <lineage>
        <taxon>Bacteria</taxon>
        <taxon>Bacillati</taxon>
        <taxon>Bacillota</taxon>
        <taxon>Tissierellia</taxon>
        <taxon>Tissierellales</taxon>
        <taxon>Tissierellaceae</taxon>
        <taxon>Soehngenia</taxon>
    </lineage>
</organism>
<feature type="transmembrane region" description="Helical" evidence="6">
    <location>
        <begin position="21"/>
        <end position="43"/>
    </location>
</feature>
<evidence type="ECO:0000256" key="6">
    <source>
        <dbReference type="RuleBase" id="RU362042"/>
    </source>
</evidence>
<dbReference type="PROSITE" id="PS00501">
    <property type="entry name" value="SPASE_I_1"/>
    <property type="match status" value="1"/>
</dbReference>
<keyword evidence="6" id="KW-0472">Membrane</keyword>
<dbReference type="SUPFAM" id="SSF51306">
    <property type="entry name" value="LexA/Signal peptidase"/>
    <property type="match status" value="1"/>
</dbReference>
<evidence type="ECO:0000313" key="8">
    <source>
        <dbReference type="EMBL" id="TFZ40043.1"/>
    </source>
</evidence>
<feature type="domain" description="Peptidase S26" evidence="7">
    <location>
        <begin position="15"/>
        <end position="173"/>
    </location>
</feature>
<proteinExistence type="inferred from homology"/>
<dbReference type="PANTHER" id="PTHR43390">
    <property type="entry name" value="SIGNAL PEPTIDASE I"/>
    <property type="match status" value="1"/>
</dbReference>
<protein>
    <recommendedName>
        <fullName evidence="6">Signal peptidase I</fullName>
        <ecNumber evidence="6">3.4.21.89</ecNumber>
    </recommendedName>
</protein>
<dbReference type="GO" id="GO:0009003">
    <property type="term" value="F:signal peptidase activity"/>
    <property type="evidence" value="ECO:0007669"/>
    <property type="project" value="UniProtKB-EC"/>
</dbReference>
<dbReference type="InterPro" id="IPR036286">
    <property type="entry name" value="LexA/Signal_pep-like_sf"/>
</dbReference>
<evidence type="ECO:0000259" key="7">
    <source>
        <dbReference type="Pfam" id="PF10502"/>
    </source>
</evidence>
<dbReference type="GO" id="GO:0006465">
    <property type="term" value="P:signal peptide processing"/>
    <property type="evidence" value="ECO:0007669"/>
    <property type="project" value="InterPro"/>
</dbReference>
<dbReference type="OrthoDB" id="9802919at2"/>
<comment type="subcellular location">
    <subcellularLocation>
        <location evidence="1">Cell membrane</location>
        <topology evidence="1">Single-pass type II membrane protein</topology>
    </subcellularLocation>
    <subcellularLocation>
        <location evidence="6">Membrane</location>
        <topology evidence="6">Single-pass type II membrane protein</topology>
    </subcellularLocation>
</comment>
<keyword evidence="6" id="KW-1133">Transmembrane helix</keyword>
<dbReference type="GO" id="GO:0005886">
    <property type="term" value="C:plasma membrane"/>
    <property type="evidence" value="ECO:0007669"/>
    <property type="project" value="UniProtKB-SubCell"/>
</dbReference>
<accession>A0A4Z0D5Q4</accession>
<evidence type="ECO:0000256" key="2">
    <source>
        <dbReference type="ARBA" id="ARBA00009370"/>
    </source>
</evidence>
<dbReference type="PANTHER" id="PTHR43390:SF1">
    <property type="entry name" value="CHLOROPLAST PROCESSING PEPTIDASE"/>
    <property type="match status" value="1"/>
</dbReference>
<reference evidence="8 9" key="1">
    <citation type="submission" date="2019-03" db="EMBL/GenBank/DDBJ databases">
        <title>Draft genome sequence data and analysis of a Fermenting Bacterium, Soehngenia longevitae strain 1933PT, isolated from petroleum reservoir in Azerbaijan.</title>
        <authorList>
            <person name="Grouzdev D.S."/>
            <person name="Bidzhieva S.K."/>
            <person name="Sokolova D.S."/>
            <person name="Tourova T.P."/>
            <person name="Poltaraus A.B."/>
            <person name="Nazina T.N."/>
        </authorList>
    </citation>
    <scope>NUCLEOTIDE SEQUENCE [LARGE SCALE GENOMIC DNA]</scope>
    <source>
        <strain evidence="8 9">1933P</strain>
    </source>
</reference>
<dbReference type="Pfam" id="PF10502">
    <property type="entry name" value="Peptidase_S26"/>
    <property type="match status" value="1"/>
</dbReference>
<dbReference type="CDD" id="cd06530">
    <property type="entry name" value="S26_SPase_I"/>
    <property type="match status" value="1"/>
</dbReference>
<feature type="active site" evidence="5">
    <location>
        <position position="45"/>
    </location>
</feature>
<dbReference type="NCBIfam" id="TIGR02227">
    <property type="entry name" value="sigpep_I_bact"/>
    <property type="match status" value="1"/>
</dbReference>
<keyword evidence="3 6" id="KW-0645">Protease</keyword>
<keyword evidence="6" id="KW-0812">Transmembrane</keyword>
<dbReference type="Proteomes" id="UP000298381">
    <property type="component" value="Unassembled WGS sequence"/>
</dbReference>
<sequence>MEQNDNKKNAKSELVEWLKSIAIAILIAVLIKTFVFNTTYVVGNSMYPTLYESDRLVAFKLPLYFTDPKPGDIVILNAPDVENKDYIKRVIAVEGDTVQILDGKVYVNGEQIEESYLIGDEYTHIYSENYWIIPEGEVFVLGDNRAEGASKDSRYFGTVKIEEIKGIAKFRYYPFDSRFGKLN</sequence>
<feature type="active site" evidence="5">
    <location>
        <position position="88"/>
    </location>
</feature>
<evidence type="ECO:0000256" key="4">
    <source>
        <dbReference type="ARBA" id="ARBA00022801"/>
    </source>
</evidence>
<evidence type="ECO:0000256" key="3">
    <source>
        <dbReference type="ARBA" id="ARBA00022670"/>
    </source>
</evidence>
<evidence type="ECO:0000313" key="9">
    <source>
        <dbReference type="Proteomes" id="UP000298381"/>
    </source>
</evidence>
<dbReference type="Gene3D" id="2.10.109.10">
    <property type="entry name" value="Umud Fragment, subunit A"/>
    <property type="match status" value="1"/>
</dbReference>
<gene>
    <name evidence="8" type="primary">lepB</name>
    <name evidence="8" type="ORF">E4100_05945</name>
</gene>
<comment type="caution">
    <text evidence="8">The sequence shown here is derived from an EMBL/GenBank/DDBJ whole genome shotgun (WGS) entry which is preliminary data.</text>
</comment>
<dbReference type="InterPro" id="IPR000223">
    <property type="entry name" value="Pept_S26A_signal_pept_1"/>
</dbReference>
<dbReference type="PRINTS" id="PR00727">
    <property type="entry name" value="LEADERPTASE"/>
</dbReference>
<dbReference type="AlphaFoldDB" id="A0A4Z0D5Q4"/>
<evidence type="ECO:0000256" key="1">
    <source>
        <dbReference type="ARBA" id="ARBA00004401"/>
    </source>
</evidence>
<keyword evidence="9" id="KW-1185">Reference proteome</keyword>
<dbReference type="EMBL" id="SRIB01000007">
    <property type="protein sequence ID" value="TFZ40043.1"/>
    <property type="molecule type" value="Genomic_DNA"/>
</dbReference>
<comment type="similarity">
    <text evidence="2 6">Belongs to the peptidase S26 family.</text>
</comment>
<comment type="catalytic activity">
    <reaction evidence="6">
        <text>Cleavage of hydrophobic, N-terminal signal or leader sequences from secreted and periplasmic proteins.</text>
        <dbReference type="EC" id="3.4.21.89"/>
    </reaction>
</comment>